<dbReference type="Proteomes" id="UP001283361">
    <property type="component" value="Unassembled WGS sequence"/>
</dbReference>
<protein>
    <submittedName>
        <fullName evidence="2">Uncharacterized protein</fullName>
    </submittedName>
</protein>
<feature type="region of interest" description="Disordered" evidence="1">
    <location>
        <begin position="1"/>
        <end position="21"/>
    </location>
</feature>
<keyword evidence="3" id="KW-1185">Reference proteome</keyword>
<feature type="region of interest" description="Disordered" evidence="1">
    <location>
        <begin position="68"/>
        <end position="93"/>
    </location>
</feature>
<proteinExistence type="predicted"/>
<evidence type="ECO:0000313" key="3">
    <source>
        <dbReference type="Proteomes" id="UP001283361"/>
    </source>
</evidence>
<dbReference type="AlphaFoldDB" id="A0AAE1D069"/>
<name>A0AAE1D069_9GAST</name>
<evidence type="ECO:0000313" key="2">
    <source>
        <dbReference type="EMBL" id="KAK3748404.1"/>
    </source>
</evidence>
<evidence type="ECO:0000256" key="1">
    <source>
        <dbReference type="SAM" id="MobiDB-lite"/>
    </source>
</evidence>
<accession>A0AAE1D069</accession>
<organism evidence="2 3">
    <name type="scientific">Elysia crispata</name>
    <name type="common">lettuce slug</name>
    <dbReference type="NCBI Taxonomy" id="231223"/>
    <lineage>
        <taxon>Eukaryota</taxon>
        <taxon>Metazoa</taxon>
        <taxon>Spiralia</taxon>
        <taxon>Lophotrochozoa</taxon>
        <taxon>Mollusca</taxon>
        <taxon>Gastropoda</taxon>
        <taxon>Heterobranchia</taxon>
        <taxon>Euthyneura</taxon>
        <taxon>Panpulmonata</taxon>
        <taxon>Sacoglossa</taxon>
        <taxon>Placobranchoidea</taxon>
        <taxon>Plakobranchidae</taxon>
        <taxon>Elysia</taxon>
    </lineage>
</organism>
<dbReference type="EMBL" id="JAWDGP010006023">
    <property type="protein sequence ID" value="KAK3748404.1"/>
    <property type="molecule type" value="Genomic_DNA"/>
</dbReference>
<gene>
    <name evidence="2" type="ORF">RRG08_012398</name>
</gene>
<comment type="caution">
    <text evidence="2">The sequence shown here is derived from an EMBL/GenBank/DDBJ whole genome shotgun (WGS) entry which is preliminary data.</text>
</comment>
<feature type="compositionally biased region" description="Basic residues" evidence="1">
    <location>
        <begin position="76"/>
        <end position="85"/>
    </location>
</feature>
<reference evidence="2" key="1">
    <citation type="journal article" date="2023" name="G3 (Bethesda)">
        <title>A reference genome for the long-term kleptoplast-retaining sea slug Elysia crispata morphotype clarki.</title>
        <authorList>
            <person name="Eastman K.E."/>
            <person name="Pendleton A.L."/>
            <person name="Shaikh M.A."/>
            <person name="Suttiyut T."/>
            <person name="Ogas R."/>
            <person name="Tomko P."/>
            <person name="Gavelis G."/>
            <person name="Widhalm J.R."/>
            <person name="Wisecaver J.H."/>
        </authorList>
    </citation>
    <scope>NUCLEOTIDE SEQUENCE</scope>
    <source>
        <strain evidence="2">ECLA1</strain>
    </source>
</reference>
<sequence>MRQVATASDMTRRSPKMGVFGRGLTSQDQLITIDSDLLSIRPSGSYRGYGQVYVQAIKTYQTAVGPGKYKSEKSRRIVKKRSRHDKKYDFKGN</sequence>